<feature type="transmembrane region" description="Helical" evidence="2">
    <location>
        <begin position="96"/>
        <end position="115"/>
    </location>
</feature>
<evidence type="ECO:0000256" key="2">
    <source>
        <dbReference type="SAM" id="Phobius"/>
    </source>
</evidence>
<evidence type="ECO:0000313" key="4">
    <source>
        <dbReference type="Proteomes" id="UP001168877"/>
    </source>
</evidence>
<keyword evidence="4" id="KW-1185">Reference proteome</keyword>
<evidence type="ECO:0000313" key="3">
    <source>
        <dbReference type="EMBL" id="KAK0580043.1"/>
    </source>
</evidence>
<gene>
    <name evidence="3" type="ORF">LWI29_035559</name>
</gene>
<comment type="caution">
    <text evidence="3">The sequence shown here is derived from an EMBL/GenBank/DDBJ whole genome shotgun (WGS) entry which is preliminary data.</text>
</comment>
<keyword evidence="2" id="KW-0472">Membrane</keyword>
<keyword evidence="2" id="KW-0812">Transmembrane</keyword>
<name>A0AA39RSK2_ACESA</name>
<keyword evidence="2" id="KW-1133">Transmembrane helix</keyword>
<dbReference type="EMBL" id="JAUESC010000385">
    <property type="protein sequence ID" value="KAK0580043.1"/>
    <property type="molecule type" value="Genomic_DNA"/>
</dbReference>
<dbReference type="AlphaFoldDB" id="A0AA39RSK2"/>
<feature type="compositionally biased region" description="Low complexity" evidence="1">
    <location>
        <begin position="166"/>
        <end position="186"/>
    </location>
</feature>
<organism evidence="3 4">
    <name type="scientific">Acer saccharum</name>
    <name type="common">Sugar maple</name>
    <dbReference type="NCBI Taxonomy" id="4024"/>
    <lineage>
        <taxon>Eukaryota</taxon>
        <taxon>Viridiplantae</taxon>
        <taxon>Streptophyta</taxon>
        <taxon>Embryophyta</taxon>
        <taxon>Tracheophyta</taxon>
        <taxon>Spermatophyta</taxon>
        <taxon>Magnoliopsida</taxon>
        <taxon>eudicotyledons</taxon>
        <taxon>Gunneridae</taxon>
        <taxon>Pentapetalae</taxon>
        <taxon>rosids</taxon>
        <taxon>malvids</taxon>
        <taxon>Sapindales</taxon>
        <taxon>Sapindaceae</taxon>
        <taxon>Hippocastanoideae</taxon>
        <taxon>Acereae</taxon>
        <taxon>Acer</taxon>
    </lineage>
</organism>
<dbReference type="Proteomes" id="UP001168877">
    <property type="component" value="Unassembled WGS sequence"/>
</dbReference>
<feature type="transmembrane region" description="Helical" evidence="2">
    <location>
        <begin position="65"/>
        <end position="84"/>
    </location>
</feature>
<reference evidence="3" key="1">
    <citation type="journal article" date="2022" name="Plant J.">
        <title>Strategies of tolerance reflected in two North American maple genomes.</title>
        <authorList>
            <person name="McEvoy S.L."/>
            <person name="Sezen U.U."/>
            <person name="Trouern-Trend A."/>
            <person name="McMahon S.M."/>
            <person name="Schaberg P.G."/>
            <person name="Yang J."/>
            <person name="Wegrzyn J.L."/>
            <person name="Swenson N.G."/>
        </authorList>
    </citation>
    <scope>NUCLEOTIDE SEQUENCE</scope>
    <source>
        <strain evidence="3">NS2018</strain>
    </source>
</reference>
<reference evidence="3" key="2">
    <citation type="submission" date="2023-06" db="EMBL/GenBank/DDBJ databases">
        <authorList>
            <person name="Swenson N.G."/>
            <person name="Wegrzyn J.L."/>
            <person name="Mcevoy S.L."/>
        </authorList>
    </citation>
    <scope>NUCLEOTIDE SEQUENCE</scope>
    <source>
        <strain evidence="3">NS2018</strain>
        <tissue evidence="3">Leaf</tissue>
    </source>
</reference>
<feature type="transmembrane region" description="Helical" evidence="2">
    <location>
        <begin position="6"/>
        <end position="24"/>
    </location>
</feature>
<feature type="region of interest" description="Disordered" evidence="1">
    <location>
        <begin position="162"/>
        <end position="186"/>
    </location>
</feature>
<proteinExistence type="predicted"/>
<evidence type="ECO:0000256" key="1">
    <source>
        <dbReference type="SAM" id="MobiDB-lite"/>
    </source>
</evidence>
<protein>
    <submittedName>
        <fullName evidence="3">Uncharacterized protein</fullName>
    </submittedName>
</protein>
<sequence length="268" mass="28926">MADTKIYVVVVVVMVVAPSNRLLITRLMAPVVVIIDHNKMVGVVFLALILLRLRHPNGASPAPLLSIHTPTVLIDIMVLNLLLLRLRGCMSLNIRLLLILPGILTLVSVGPSPLVTLELYPLTPPPAAVPRQLPYQLELPVLPDQQRPAPAPTTMTMIDAPTPQRAAPAPSVPAAAPTLPASATSVQPLSMPPAAVPAELPASTTSIQPAPPLPGHHMVTRLHDGYRCTELDQLLPRIRNFLPRTTTWIIPSNGNIKKQGEPRKPLCY</sequence>
<accession>A0AA39RSK2</accession>